<comment type="catalytic activity">
    <reaction evidence="4">
        <text>a hydroperoxide + 2 glutathione = an alcohol + glutathione disulfide + H2O</text>
        <dbReference type="Rhea" id="RHEA:62632"/>
        <dbReference type="ChEBI" id="CHEBI:15377"/>
        <dbReference type="ChEBI" id="CHEBI:30879"/>
        <dbReference type="ChEBI" id="CHEBI:35924"/>
        <dbReference type="ChEBI" id="CHEBI:57925"/>
        <dbReference type="ChEBI" id="CHEBI:58297"/>
        <dbReference type="EC" id="1.11.1.27"/>
    </reaction>
</comment>
<evidence type="ECO:0000313" key="6">
    <source>
        <dbReference type="EMBL" id="AGT07611.1"/>
    </source>
</evidence>
<dbReference type="GO" id="GO:0042744">
    <property type="term" value="P:hydrogen peroxide catabolic process"/>
    <property type="evidence" value="ECO:0007669"/>
    <property type="project" value="TreeGrafter"/>
</dbReference>
<comment type="function">
    <text evidence="4">Thiol-specific peroxidase that catalyzes the reduction of hydrogen peroxide and organic hydroperoxides to water and alcohols, respectively. Plays a role in cell protection against oxidative stress by detoxifying peroxides.</text>
</comment>
<dbReference type="KEGG" id="pami:JCM7686_0502"/>
<dbReference type="InterPro" id="IPR013766">
    <property type="entry name" value="Thioredoxin_domain"/>
</dbReference>
<keyword evidence="2 4" id="KW-0560">Oxidoreductase</keyword>
<keyword evidence="4" id="KW-0676">Redox-active center</keyword>
<keyword evidence="7" id="KW-1185">Reference proteome</keyword>
<dbReference type="EMBL" id="CP006650">
    <property type="protein sequence ID" value="AGT07611.1"/>
    <property type="molecule type" value="Genomic_DNA"/>
</dbReference>
<protein>
    <recommendedName>
        <fullName evidence="4">Glutathione-dependent peroxiredoxin</fullName>
        <ecNumber evidence="4">1.11.1.27</ecNumber>
    </recommendedName>
</protein>
<dbReference type="InterPro" id="IPR036249">
    <property type="entry name" value="Thioredoxin-like_sf"/>
</dbReference>
<proteinExistence type="inferred from homology"/>
<organism evidence="6 7">
    <name type="scientific">Paracoccus aminophilus JCM 7686</name>
    <dbReference type="NCBI Taxonomy" id="1367847"/>
    <lineage>
        <taxon>Bacteria</taxon>
        <taxon>Pseudomonadati</taxon>
        <taxon>Pseudomonadota</taxon>
        <taxon>Alphaproteobacteria</taxon>
        <taxon>Rhodobacterales</taxon>
        <taxon>Paracoccaceae</taxon>
        <taxon>Paracoccus</taxon>
    </lineage>
</organism>
<reference evidence="6 7" key="1">
    <citation type="journal article" date="2014" name="BMC Genomics">
        <title>Architecture and functions of a multipartite genome of the methylotrophic bacterium Paracoccus aminophilus JCM 7686, containing primary and secondary chromids.</title>
        <authorList>
            <person name="Dziewit L."/>
            <person name="Czarnecki J."/>
            <person name="Wibberg D."/>
            <person name="Radlinska M."/>
            <person name="Mrozek P."/>
            <person name="Szymczak M."/>
            <person name="Schluter A."/>
            <person name="Puhler A."/>
            <person name="Bartosik D."/>
        </authorList>
    </citation>
    <scope>NUCLEOTIDE SEQUENCE [LARGE SCALE GENOMIC DNA]</scope>
    <source>
        <strain evidence="6">JCM 7686</strain>
    </source>
</reference>
<dbReference type="STRING" id="1367847.JCM7686_0502"/>
<dbReference type="GO" id="GO:0034599">
    <property type="term" value="P:cellular response to oxidative stress"/>
    <property type="evidence" value="ECO:0007669"/>
    <property type="project" value="InterPro"/>
</dbReference>
<dbReference type="PANTHER" id="PTHR10430">
    <property type="entry name" value="PEROXIREDOXIN"/>
    <property type="match status" value="1"/>
</dbReference>
<sequence length="160" mass="16608">MAITTGEKLPHSELLKLGAEGTEKVDLSALSGKIAIFGVPGAFTPGCSQAHMPSFIRTADQFRAKGVAGIYCVTVNDPFVTKAWAKDTGADQAGIEVLADADGAYTKALGLNFDAAAAGLYGRTKRYAMLVTDGVVDVLELEVSPGVCELSAGENLLKSL</sequence>
<evidence type="ECO:0000256" key="2">
    <source>
        <dbReference type="ARBA" id="ARBA00023002"/>
    </source>
</evidence>
<keyword evidence="1 4" id="KW-0575">Peroxidase</keyword>
<accession>S5YQT6</accession>
<dbReference type="GO" id="GO:0005829">
    <property type="term" value="C:cytosol"/>
    <property type="evidence" value="ECO:0007669"/>
    <property type="project" value="TreeGrafter"/>
</dbReference>
<dbReference type="RefSeq" id="WP_020949250.1">
    <property type="nucleotide sequence ID" value="NC_022041.1"/>
</dbReference>
<dbReference type="InterPro" id="IPR013740">
    <property type="entry name" value="Redoxin"/>
</dbReference>
<dbReference type="Proteomes" id="UP000015480">
    <property type="component" value="Chromosome"/>
</dbReference>
<evidence type="ECO:0000256" key="1">
    <source>
        <dbReference type="ARBA" id="ARBA00022559"/>
    </source>
</evidence>
<dbReference type="CDD" id="cd03013">
    <property type="entry name" value="PRX5_like"/>
    <property type="match status" value="1"/>
</dbReference>
<dbReference type="PATRIC" id="fig|1367847.3.peg.446"/>
<dbReference type="InterPro" id="IPR037944">
    <property type="entry name" value="PRX5-like"/>
</dbReference>
<dbReference type="eggNOG" id="COG0678">
    <property type="taxonomic scope" value="Bacteria"/>
</dbReference>
<keyword evidence="4" id="KW-0049">Antioxidant</keyword>
<dbReference type="Gene3D" id="3.40.30.10">
    <property type="entry name" value="Glutaredoxin"/>
    <property type="match status" value="1"/>
</dbReference>
<dbReference type="EC" id="1.11.1.27" evidence="4"/>
<comment type="similarity">
    <text evidence="4">Belongs to the peroxiredoxin family. Prx5 subfamily.</text>
</comment>
<name>S5YQT6_PARAH</name>
<dbReference type="PANTHER" id="PTHR10430:SF39">
    <property type="entry name" value="PEROXISOMAL MEMBRANE ASSOCIATED PROTEIN 20"/>
    <property type="match status" value="1"/>
</dbReference>
<gene>
    <name evidence="6" type="ORF">JCM7686_0502</name>
</gene>
<dbReference type="Pfam" id="PF08534">
    <property type="entry name" value="Redoxin"/>
    <property type="match status" value="1"/>
</dbReference>
<evidence type="ECO:0000256" key="4">
    <source>
        <dbReference type="RuleBase" id="RU366011"/>
    </source>
</evidence>
<dbReference type="AlphaFoldDB" id="S5YQT6"/>
<dbReference type="SUPFAM" id="SSF52833">
    <property type="entry name" value="Thioredoxin-like"/>
    <property type="match status" value="1"/>
</dbReference>
<dbReference type="GO" id="GO:0008379">
    <property type="term" value="F:thioredoxin peroxidase activity"/>
    <property type="evidence" value="ECO:0007669"/>
    <property type="project" value="InterPro"/>
</dbReference>
<dbReference type="HOGENOM" id="CLU_072440_1_2_5"/>
<feature type="active site" description="Cysteine sulfenic acid (-SOH) intermediate" evidence="3">
    <location>
        <position position="47"/>
    </location>
</feature>
<dbReference type="OrthoDB" id="9800621at2"/>
<dbReference type="GO" id="GO:0045454">
    <property type="term" value="P:cell redox homeostasis"/>
    <property type="evidence" value="ECO:0007669"/>
    <property type="project" value="TreeGrafter"/>
</dbReference>
<feature type="domain" description="Thioredoxin" evidence="5">
    <location>
        <begin position="3"/>
        <end position="160"/>
    </location>
</feature>
<evidence type="ECO:0000313" key="7">
    <source>
        <dbReference type="Proteomes" id="UP000015480"/>
    </source>
</evidence>
<evidence type="ECO:0000256" key="3">
    <source>
        <dbReference type="PIRSR" id="PIRSR637944-1"/>
    </source>
</evidence>
<dbReference type="PROSITE" id="PS51352">
    <property type="entry name" value="THIOREDOXIN_2"/>
    <property type="match status" value="1"/>
</dbReference>
<evidence type="ECO:0000259" key="5">
    <source>
        <dbReference type="PROSITE" id="PS51352"/>
    </source>
</evidence>